<comment type="cofactor">
    <cofactor evidence="1 19">
        <name>FAD</name>
        <dbReference type="ChEBI" id="CHEBI:57692"/>
    </cofactor>
</comment>
<accession>A0ABZ2I8B9</accession>
<evidence type="ECO:0000256" key="14">
    <source>
        <dbReference type="ARBA" id="ARBA00023002"/>
    </source>
</evidence>
<dbReference type="InterPro" id="IPR016169">
    <property type="entry name" value="FAD-bd_PCMH_sub2"/>
</dbReference>
<keyword evidence="7 19" id="KW-0963">Cytoplasm</keyword>
<dbReference type="Gene3D" id="3.30.43.10">
    <property type="entry name" value="Uridine Diphospho-n-acetylenolpyruvylglucosamine Reductase, domain 2"/>
    <property type="match status" value="1"/>
</dbReference>
<evidence type="ECO:0000256" key="12">
    <source>
        <dbReference type="ARBA" id="ARBA00022960"/>
    </source>
</evidence>
<evidence type="ECO:0000256" key="9">
    <source>
        <dbReference type="ARBA" id="ARBA00022630"/>
    </source>
</evidence>
<dbReference type="Pfam" id="PF02873">
    <property type="entry name" value="MurB_C"/>
    <property type="match status" value="1"/>
</dbReference>
<name>A0ABZ2I8B9_9HYPH</name>
<keyword evidence="15 19" id="KW-0131">Cell cycle</keyword>
<keyword evidence="9 19" id="KW-0285">Flavoprotein</keyword>
<evidence type="ECO:0000256" key="19">
    <source>
        <dbReference type="HAMAP-Rule" id="MF_00037"/>
    </source>
</evidence>
<dbReference type="Proteomes" id="UP001369958">
    <property type="component" value="Chromosome"/>
</dbReference>
<evidence type="ECO:0000256" key="10">
    <source>
        <dbReference type="ARBA" id="ARBA00022827"/>
    </source>
</evidence>
<dbReference type="NCBIfam" id="TIGR00179">
    <property type="entry name" value="murB"/>
    <property type="match status" value="1"/>
</dbReference>
<evidence type="ECO:0000256" key="15">
    <source>
        <dbReference type="ARBA" id="ARBA00023306"/>
    </source>
</evidence>
<organism evidence="21 22">
    <name type="scientific">Pelagibacterium nitratireducens</name>
    <dbReference type="NCBI Taxonomy" id="1046114"/>
    <lineage>
        <taxon>Bacteria</taxon>
        <taxon>Pseudomonadati</taxon>
        <taxon>Pseudomonadota</taxon>
        <taxon>Alphaproteobacteria</taxon>
        <taxon>Hyphomicrobiales</taxon>
        <taxon>Devosiaceae</taxon>
        <taxon>Pelagibacterium</taxon>
    </lineage>
</organism>
<sequence>MTSPFPDLFGVLESTGARITRNADLTPLSRWKIGGRALALVEPSSAKEAASVMAVMSDRPEPLFIVGDASNVLFDSAGFEGVVLRISRAMSQMTISGTSAWAQAGIWMPLFTRRIGCEGLSGIEHTIGIPGTLGGLILMNGGSQRKGVGLNVKSVLCADEAGNLFTLDQEACGFAYRTSTLQTRRAVVLEADLEFEAGNPSEIRSEMISIMASRRAKFPKNLPNCGSTFLSDPAMYATVGAPGKAIEEAGLKGARCNGAQISPLHANFLVNTGGATSDDILYLIALIRQTVQERTGYFMDCEVRHVAPDGRIRPAHEPAEERWGAVDLTKVAGL</sequence>
<reference evidence="21 22" key="1">
    <citation type="submission" date="2024-02" db="EMBL/GenBank/DDBJ databases">
        <title>Complete genome sequence of Pelagibacterium nitratireducens ZH15.</title>
        <authorList>
            <person name="Zhao L.H."/>
        </authorList>
    </citation>
    <scope>NUCLEOTIDE SEQUENCE [LARGE SCALE GENOMIC DNA]</scope>
    <source>
        <strain evidence="21 22">ZH15</strain>
    </source>
</reference>
<evidence type="ECO:0000259" key="20">
    <source>
        <dbReference type="PROSITE" id="PS51387"/>
    </source>
</evidence>
<evidence type="ECO:0000256" key="7">
    <source>
        <dbReference type="ARBA" id="ARBA00022490"/>
    </source>
</evidence>
<keyword evidence="10 19" id="KW-0274">FAD</keyword>
<dbReference type="InterPro" id="IPR011601">
    <property type="entry name" value="MurB_C"/>
</dbReference>
<comment type="pathway">
    <text evidence="4 19">Cell wall biogenesis; peptidoglycan biosynthesis.</text>
</comment>
<gene>
    <name evidence="19 21" type="primary">murB</name>
    <name evidence="21" type="ORF">V6617_02405</name>
</gene>
<keyword evidence="13 19" id="KW-0573">Peptidoglycan synthesis</keyword>
<protein>
    <recommendedName>
        <fullName evidence="6 19">UDP-N-acetylenolpyruvoylglucosamine reductase</fullName>
        <ecNumber evidence="5 19">1.3.1.98</ecNumber>
    </recommendedName>
    <alternativeName>
        <fullName evidence="17 19">UDP-N-acetylmuramate dehydrogenase</fullName>
    </alternativeName>
</protein>
<keyword evidence="22" id="KW-1185">Reference proteome</keyword>
<evidence type="ECO:0000256" key="8">
    <source>
        <dbReference type="ARBA" id="ARBA00022618"/>
    </source>
</evidence>
<feature type="domain" description="FAD-binding PCMH-type" evidence="20">
    <location>
        <begin position="33"/>
        <end position="198"/>
    </location>
</feature>
<evidence type="ECO:0000256" key="2">
    <source>
        <dbReference type="ARBA" id="ARBA00003921"/>
    </source>
</evidence>
<evidence type="ECO:0000256" key="13">
    <source>
        <dbReference type="ARBA" id="ARBA00022984"/>
    </source>
</evidence>
<evidence type="ECO:0000313" key="21">
    <source>
        <dbReference type="EMBL" id="WWT33337.1"/>
    </source>
</evidence>
<dbReference type="InterPro" id="IPR036318">
    <property type="entry name" value="FAD-bd_PCMH-like_sf"/>
</dbReference>
<evidence type="ECO:0000256" key="17">
    <source>
        <dbReference type="ARBA" id="ARBA00031026"/>
    </source>
</evidence>
<dbReference type="GO" id="GO:0008762">
    <property type="term" value="F:UDP-N-acetylmuramate dehydrogenase activity"/>
    <property type="evidence" value="ECO:0007669"/>
    <property type="project" value="UniProtKB-EC"/>
</dbReference>
<evidence type="ECO:0000256" key="5">
    <source>
        <dbReference type="ARBA" id="ARBA00012518"/>
    </source>
</evidence>
<keyword evidence="14 19" id="KW-0560">Oxidoreductase</keyword>
<dbReference type="SUPFAM" id="SSF56194">
    <property type="entry name" value="Uridine diphospho-N-Acetylenolpyruvylglucosamine reductase, MurB, C-terminal domain"/>
    <property type="match status" value="1"/>
</dbReference>
<dbReference type="InterPro" id="IPR006094">
    <property type="entry name" value="Oxid_FAD_bind_N"/>
</dbReference>
<feature type="active site" evidence="19">
    <location>
        <position position="302"/>
    </location>
</feature>
<comment type="catalytic activity">
    <reaction evidence="18 19">
        <text>UDP-N-acetyl-alpha-D-muramate + NADP(+) = UDP-N-acetyl-3-O-(1-carboxyvinyl)-alpha-D-glucosamine + NADPH + H(+)</text>
        <dbReference type="Rhea" id="RHEA:12248"/>
        <dbReference type="ChEBI" id="CHEBI:15378"/>
        <dbReference type="ChEBI" id="CHEBI:57783"/>
        <dbReference type="ChEBI" id="CHEBI:58349"/>
        <dbReference type="ChEBI" id="CHEBI:68483"/>
        <dbReference type="ChEBI" id="CHEBI:70757"/>
        <dbReference type="EC" id="1.3.1.98"/>
    </reaction>
</comment>
<evidence type="ECO:0000256" key="3">
    <source>
        <dbReference type="ARBA" id="ARBA00004496"/>
    </source>
</evidence>
<evidence type="ECO:0000256" key="18">
    <source>
        <dbReference type="ARBA" id="ARBA00048914"/>
    </source>
</evidence>
<feature type="active site" evidence="19">
    <location>
        <position position="177"/>
    </location>
</feature>
<keyword evidence="11 19" id="KW-0521">NADP</keyword>
<dbReference type="InterPro" id="IPR036635">
    <property type="entry name" value="MurB_C_sf"/>
</dbReference>
<evidence type="ECO:0000256" key="11">
    <source>
        <dbReference type="ARBA" id="ARBA00022857"/>
    </source>
</evidence>
<evidence type="ECO:0000256" key="16">
    <source>
        <dbReference type="ARBA" id="ARBA00023316"/>
    </source>
</evidence>
<dbReference type="RefSeq" id="WP_338608851.1">
    <property type="nucleotide sequence ID" value="NZ_CP146275.1"/>
</dbReference>
<evidence type="ECO:0000313" key="22">
    <source>
        <dbReference type="Proteomes" id="UP001369958"/>
    </source>
</evidence>
<dbReference type="EC" id="1.3.1.98" evidence="5 19"/>
<feature type="active site" description="Proton donor" evidence="19">
    <location>
        <position position="227"/>
    </location>
</feature>
<dbReference type="Gene3D" id="3.30.465.10">
    <property type="match status" value="1"/>
</dbReference>
<dbReference type="PANTHER" id="PTHR21071:SF4">
    <property type="entry name" value="UDP-N-ACETYLENOLPYRUVOYLGLUCOSAMINE REDUCTASE"/>
    <property type="match status" value="1"/>
</dbReference>
<dbReference type="EMBL" id="CP146275">
    <property type="protein sequence ID" value="WWT33337.1"/>
    <property type="molecule type" value="Genomic_DNA"/>
</dbReference>
<comment type="function">
    <text evidence="2 19">Cell wall formation.</text>
</comment>
<dbReference type="PROSITE" id="PS51387">
    <property type="entry name" value="FAD_PCMH"/>
    <property type="match status" value="1"/>
</dbReference>
<evidence type="ECO:0000256" key="1">
    <source>
        <dbReference type="ARBA" id="ARBA00001974"/>
    </source>
</evidence>
<proteinExistence type="inferred from homology"/>
<comment type="similarity">
    <text evidence="19">Belongs to the MurB family.</text>
</comment>
<keyword evidence="12 19" id="KW-0133">Cell shape</keyword>
<dbReference type="Gene3D" id="3.90.78.10">
    <property type="entry name" value="UDP-N-acetylenolpyruvoylglucosamine reductase, C-terminal domain"/>
    <property type="match status" value="1"/>
</dbReference>
<dbReference type="HAMAP" id="MF_00037">
    <property type="entry name" value="MurB"/>
    <property type="match status" value="1"/>
</dbReference>
<dbReference type="InterPro" id="IPR016167">
    <property type="entry name" value="FAD-bd_PCMH_sub1"/>
</dbReference>
<dbReference type="SUPFAM" id="SSF56176">
    <property type="entry name" value="FAD-binding/transporter-associated domain-like"/>
    <property type="match status" value="1"/>
</dbReference>
<comment type="subcellular location">
    <subcellularLocation>
        <location evidence="3 19">Cytoplasm</location>
    </subcellularLocation>
</comment>
<evidence type="ECO:0000256" key="6">
    <source>
        <dbReference type="ARBA" id="ARBA00015188"/>
    </source>
</evidence>
<dbReference type="PANTHER" id="PTHR21071">
    <property type="entry name" value="UDP-N-ACETYLENOLPYRUVOYLGLUCOSAMINE REDUCTASE"/>
    <property type="match status" value="1"/>
</dbReference>
<dbReference type="InterPro" id="IPR003170">
    <property type="entry name" value="MurB"/>
</dbReference>
<dbReference type="Pfam" id="PF01565">
    <property type="entry name" value="FAD_binding_4"/>
    <property type="match status" value="1"/>
</dbReference>
<dbReference type="InterPro" id="IPR016166">
    <property type="entry name" value="FAD-bd_PCMH"/>
</dbReference>
<evidence type="ECO:0000256" key="4">
    <source>
        <dbReference type="ARBA" id="ARBA00004752"/>
    </source>
</evidence>
<keyword evidence="8 19" id="KW-0132">Cell division</keyword>
<keyword evidence="16 19" id="KW-0961">Cell wall biogenesis/degradation</keyword>